<comment type="caution">
    <text evidence="1">The sequence shown here is derived from an EMBL/GenBank/DDBJ whole genome shotgun (WGS) entry which is preliminary data.</text>
</comment>
<dbReference type="Proteomes" id="UP000636800">
    <property type="component" value="Chromosome 13"/>
</dbReference>
<reference evidence="1 2" key="1">
    <citation type="journal article" date="2020" name="Nat. Food">
        <title>A phased Vanilla planifolia genome enables genetic improvement of flavour and production.</title>
        <authorList>
            <person name="Hasing T."/>
            <person name="Tang H."/>
            <person name="Brym M."/>
            <person name="Khazi F."/>
            <person name="Huang T."/>
            <person name="Chambers A.H."/>
        </authorList>
    </citation>
    <scope>NUCLEOTIDE SEQUENCE [LARGE SCALE GENOMIC DNA]</scope>
    <source>
        <tissue evidence="1">Leaf</tissue>
    </source>
</reference>
<name>A0A835PNL0_VANPL</name>
<dbReference type="EMBL" id="JADCNL010000013">
    <property type="protein sequence ID" value="KAG0454563.1"/>
    <property type="molecule type" value="Genomic_DNA"/>
</dbReference>
<sequence length="60" mass="6922">MLLVSHEGLFFSHFTPSSEEAFDLTLVSHFLLSNSIHCSSLFVRMILKRHIVDWSQMLAD</sequence>
<evidence type="ECO:0000313" key="2">
    <source>
        <dbReference type="Proteomes" id="UP000636800"/>
    </source>
</evidence>
<evidence type="ECO:0000313" key="1">
    <source>
        <dbReference type="EMBL" id="KAG0454563.1"/>
    </source>
</evidence>
<keyword evidence="2" id="KW-1185">Reference proteome</keyword>
<accession>A0A835PNL0</accession>
<gene>
    <name evidence="1" type="ORF">HPP92_023855</name>
</gene>
<dbReference type="AlphaFoldDB" id="A0A835PNL0"/>
<protein>
    <submittedName>
        <fullName evidence="1">Uncharacterized protein</fullName>
    </submittedName>
</protein>
<proteinExistence type="predicted"/>
<organism evidence="1 2">
    <name type="scientific">Vanilla planifolia</name>
    <name type="common">Vanilla</name>
    <dbReference type="NCBI Taxonomy" id="51239"/>
    <lineage>
        <taxon>Eukaryota</taxon>
        <taxon>Viridiplantae</taxon>
        <taxon>Streptophyta</taxon>
        <taxon>Embryophyta</taxon>
        <taxon>Tracheophyta</taxon>
        <taxon>Spermatophyta</taxon>
        <taxon>Magnoliopsida</taxon>
        <taxon>Liliopsida</taxon>
        <taxon>Asparagales</taxon>
        <taxon>Orchidaceae</taxon>
        <taxon>Vanilloideae</taxon>
        <taxon>Vanilleae</taxon>
        <taxon>Vanilla</taxon>
    </lineage>
</organism>